<evidence type="ECO:0000313" key="4">
    <source>
        <dbReference type="Proteomes" id="UP000199494"/>
    </source>
</evidence>
<dbReference type="PANTHER" id="PTHR31616:SF0">
    <property type="entry name" value="GLUCAN 1,4-ALPHA-GLUCOSIDASE"/>
    <property type="match status" value="1"/>
</dbReference>
<dbReference type="InterPro" id="IPR045582">
    <property type="entry name" value="Trehalase-like_N"/>
</dbReference>
<proteinExistence type="predicted"/>
<dbReference type="InterPro" id="IPR008928">
    <property type="entry name" value="6-hairpin_glycosidase_sf"/>
</dbReference>
<keyword evidence="4" id="KW-1185">Reference proteome</keyword>
<dbReference type="Pfam" id="PF00723">
    <property type="entry name" value="Glyco_hydro_15"/>
    <property type="match status" value="1"/>
</dbReference>
<gene>
    <name evidence="3" type="ORF">SAMN05421630_101387</name>
</gene>
<accession>A0A222VN73</accession>
<feature type="domain" description="Trehalase-like N-terminal" evidence="2">
    <location>
        <begin position="10"/>
        <end position="187"/>
    </location>
</feature>
<dbReference type="STRING" id="530584.SAMN05421630_101387"/>
<evidence type="ECO:0000259" key="1">
    <source>
        <dbReference type="Pfam" id="PF00723"/>
    </source>
</evidence>
<organism evidence="3 4">
    <name type="scientific">Prauserella marina</name>
    <dbReference type="NCBI Taxonomy" id="530584"/>
    <lineage>
        <taxon>Bacteria</taxon>
        <taxon>Bacillati</taxon>
        <taxon>Actinomycetota</taxon>
        <taxon>Actinomycetes</taxon>
        <taxon>Pseudonocardiales</taxon>
        <taxon>Pseudonocardiaceae</taxon>
        <taxon>Prauserella</taxon>
    </lineage>
</organism>
<dbReference type="Pfam" id="PF19291">
    <property type="entry name" value="TREH_N"/>
    <property type="match status" value="1"/>
</dbReference>
<sequence>MTDKTAASGASIADHGIVGDLQTAALVSTRGSIDWFCCPRFDSPSVFGALLDEDGGHFGIRPAGGEYTTRQAYHPDSAVLITRFFTESGVGEVVDFMPPLTGAATSGHRIVRMLRCVRGTLRFLVEVAPRFDYGRQRHEAGRAGAGVLFSAGGSTIALHPVREPGEEYLAATEVTGGDVRVDIELTAGQVRGVVLESDPDGPPREIRPAEIGALFDRTVGFWRSWLAGSTYRGRWREAVTRSAITLKLMTYAPTGGIVAAPTMALPEQIGGERNWDYRYTWVRDASFSVGALLGLGLLDEARSFGAWLGDRVRERAGGPSGPLKIMYRVDGTSELKEEALPHWSGYRASRPVRVGNDAADQLQLDIYGEALDSVFIADRAGIGLPLRGWAAIADVLDWVSRNWQQDEEGIWETRGGRRPFTYGRLMCWTALDRGIRLATEHGRPAELARWTRERDRIHEEIQEKGWHPARHAFVQHYHTDVVDSALLRMPKVGFVAPRDPQWLSTLDVMKQDLVTDSLVYRYDPAASPDGLRGEEGTFSLCTFAYAEALARSGRLEQAWLVFSKMLTYANHVGLYSEEIALTGEQVGNFPQAFTHLALVDAALALDRALDAAG</sequence>
<dbReference type="PANTHER" id="PTHR31616">
    <property type="entry name" value="TREHALASE"/>
    <property type="match status" value="1"/>
</dbReference>
<dbReference type="GO" id="GO:0005975">
    <property type="term" value="P:carbohydrate metabolic process"/>
    <property type="evidence" value="ECO:0007669"/>
    <property type="project" value="InterPro"/>
</dbReference>
<dbReference type="InterPro" id="IPR011613">
    <property type="entry name" value="GH15-like"/>
</dbReference>
<dbReference type="Gene3D" id="1.50.10.10">
    <property type="match status" value="1"/>
</dbReference>
<evidence type="ECO:0000259" key="2">
    <source>
        <dbReference type="Pfam" id="PF19291"/>
    </source>
</evidence>
<dbReference type="SUPFAM" id="SSF48208">
    <property type="entry name" value="Six-hairpin glycosidases"/>
    <property type="match status" value="1"/>
</dbReference>
<name>A0A222VN73_9PSEU</name>
<dbReference type="EMBL" id="FMZE01000001">
    <property type="protein sequence ID" value="SDC09091.1"/>
    <property type="molecule type" value="Genomic_DNA"/>
</dbReference>
<dbReference type="OrthoDB" id="3902805at2"/>
<feature type="domain" description="GH15-like" evidence="1">
    <location>
        <begin position="235"/>
        <end position="602"/>
    </location>
</feature>
<dbReference type="GO" id="GO:0004553">
    <property type="term" value="F:hydrolase activity, hydrolyzing O-glycosyl compounds"/>
    <property type="evidence" value="ECO:0007669"/>
    <property type="project" value="TreeGrafter"/>
</dbReference>
<reference evidence="3 4" key="1">
    <citation type="submission" date="2016-10" db="EMBL/GenBank/DDBJ databases">
        <authorList>
            <person name="de Groot N.N."/>
        </authorList>
    </citation>
    <scope>NUCLEOTIDE SEQUENCE [LARGE SCALE GENOMIC DNA]</scope>
    <source>
        <strain evidence="3 4">CGMCC 4.5506</strain>
    </source>
</reference>
<evidence type="ECO:0000313" key="3">
    <source>
        <dbReference type="EMBL" id="SDC09091.1"/>
    </source>
</evidence>
<dbReference type="AlphaFoldDB" id="A0A222VN73"/>
<dbReference type="Proteomes" id="UP000199494">
    <property type="component" value="Unassembled WGS sequence"/>
</dbReference>
<dbReference type="RefSeq" id="WP_091795543.1">
    <property type="nucleotide sequence ID" value="NZ_CP016353.1"/>
</dbReference>
<protein>
    <submittedName>
        <fullName evidence="3">Glucoamylase (Glucan-1,4-alpha-glucosidase), GH15 family</fullName>
    </submittedName>
</protein>
<dbReference type="KEGG" id="pmad:BAY61_10120"/>
<dbReference type="InterPro" id="IPR012341">
    <property type="entry name" value="6hp_glycosidase-like_sf"/>
</dbReference>